<proteinExistence type="predicted"/>
<dbReference type="Pfam" id="PF07963">
    <property type="entry name" value="N_methyl"/>
    <property type="match status" value="1"/>
</dbReference>
<protein>
    <recommendedName>
        <fullName evidence="6">Prepilin-type cleavage/methylation domain-containing protein</fullName>
    </recommendedName>
</protein>
<dbReference type="GO" id="GO:0030420">
    <property type="term" value="P:establishment of competence for transformation"/>
    <property type="evidence" value="ECO:0007669"/>
    <property type="project" value="UniProtKB-KW"/>
</dbReference>
<reference evidence="5" key="1">
    <citation type="submission" date="2017-08" db="EMBL/GenBank/DDBJ databases">
        <authorList>
            <person name="Huang Z."/>
        </authorList>
    </citation>
    <scope>NUCLEOTIDE SEQUENCE [LARGE SCALE GENOMIC DNA]</scope>
    <source>
        <strain evidence="5">SA5d-4</strain>
    </source>
</reference>
<keyword evidence="3" id="KW-0472">Membrane</keyword>
<dbReference type="NCBIfam" id="TIGR02532">
    <property type="entry name" value="IV_pilin_GFxxxE"/>
    <property type="match status" value="1"/>
</dbReference>
<organism evidence="4 5">
    <name type="scientific">Lottiidibacillus patelloidae</name>
    <dbReference type="NCBI Taxonomy" id="2670334"/>
    <lineage>
        <taxon>Bacteria</taxon>
        <taxon>Bacillati</taxon>
        <taxon>Bacillota</taxon>
        <taxon>Bacilli</taxon>
        <taxon>Bacillales</taxon>
        <taxon>Bacillaceae</taxon>
        <taxon>Lottiidibacillus</taxon>
    </lineage>
</organism>
<comment type="subcellular location">
    <subcellularLocation>
        <location evidence="1">Cell surface</location>
    </subcellularLocation>
</comment>
<keyword evidence="2" id="KW-0178">Competence</keyword>
<comment type="caution">
    <text evidence="4">The sequence shown here is derived from an EMBL/GenBank/DDBJ whole genome shotgun (WGS) entry which is preliminary data.</text>
</comment>
<evidence type="ECO:0000313" key="4">
    <source>
        <dbReference type="EMBL" id="OZM57872.1"/>
    </source>
</evidence>
<evidence type="ECO:0000256" key="1">
    <source>
        <dbReference type="ARBA" id="ARBA00004241"/>
    </source>
</evidence>
<keyword evidence="3" id="KW-1133">Transmembrane helix</keyword>
<name>A0A263BWD2_9BACI</name>
<dbReference type="RefSeq" id="WP_094923105.1">
    <property type="nucleotide sequence ID" value="NZ_NPIA01000002.1"/>
</dbReference>
<evidence type="ECO:0000313" key="5">
    <source>
        <dbReference type="Proteomes" id="UP000217083"/>
    </source>
</evidence>
<dbReference type="Proteomes" id="UP000217083">
    <property type="component" value="Unassembled WGS sequence"/>
</dbReference>
<keyword evidence="5" id="KW-1185">Reference proteome</keyword>
<dbReference type="EMBL" id="NPIA01000002">
    <property type="protein sequence ID" value="OZM57872.1"/>
    <property type="molecule type" value="Genomic_DNA"/>
</dbReference>
<dbReference type="AlphaFoldDB" id="A0A263BWD2"/>
<dbReference type="GO" id="GO:0009986">
    <property type="term" value="C:cell surface"/>
    <property type="evidence" value="ECO:0007669"/>
    <property type="project" value="UniProtKB-SubCell"/>
</dbReference>
<feature type="transmembrane region" description="Helical" evidence="3">
    <location>
        <begin position="12"/>
        <end position="35"/>
    </location>
</feature>
<reference evidence="4 5" key="2">
    <citation type="submission" date="2017-09" db="EMBL/GenBank/DDBJ databases">
        <title>Bacillus patelloidae sp. nov., isolated from the intestinal tract of a marine limpet.</title>
        <authorList>
            <person name="Liu R."/>
            <person name="Dong C."/>
            <person name="Shao Z."/>
        </authorList>
    </citation>
    <scope>NUCLEOTIDE SEQUENCE [LARGE SCALE GENOMIC DNA]</scope>
    <source>
        <strain evidence="4 5">SA5d-4</strain>
    </source>
</reference>
<evidence type="ECO:0000256" key="3">
    <source>
        <dbReference type="SAM" id="Phobius"/>
    </source>
</evidence>
<sequence length="164" mass="18307">MKLCRNNENGLTLIEVLATIAIFSIILGLITNVVINSFNYHDKSYDNLKLGQEANLIITKLRTIHQKNEGYLLKYDTSGNLLIDQGDGEQLLGKQDGYRYELSAHLADDSSESINYEVQDGAVLEDELIVKKKSTVFLTIKIIDEKSNKSISLETTLTRLVGGN</sequence>
<evidence type="ECO:0000256" key="2">
    <source>
        <dbReference type="ARBA" id="ARBA00023287"/>
    </source>
</evidence>
<gene>
    <name evidence="4" type="ORF">CIB95_05815</name>
</gene>
<keyword evidence="3" id="KW-0812">Transmembrane</keyword>
<accession>A0A263BWD2</accession>
<evidence type="ECO:0008006" key="6">
    <source>
        <dbReference type="Google" id="ProtNLM"/>
    </source>
</evidence>
<dbReference type="InterPro" id="IPR012902">
    <property type="entry name" value="N_methyl_site"/>
</dbReference>